<evidence type="ECO:0000313" key="2">
    <source>
        <dbReference type="EMBL" id="MBU2691972.1"/>
    </source>
</evidence>
<dbReference type="Proteomes" id="UP000777784">
    <property type="component" value="Unassembled WGS sequence"/>
</dbReference>
<dbReference type="AlphaFoldDB" id="A0A948W495"/>
<feature type="transmembrane region" description="Helical" evidence="1">
    <location>
        <begin position="12"/>
        <end position="34"/>
    </location>
</feature>
<protein>
    <submittedName>
        <fullName evidence="2">Uncharacterized protein</fullName>
    </submittedName>
</protein>
<accession>A0A948W495</accession>
<evidence type="ECO:0000256" key="1">
    <source>
        <dbReference type="SAM" id="Phobius"/>
    </source>
</evidence>
<gene>
    <name evidence="2" type="ORF">KJ970_13715</name>
</gene>
<keyword evidence="1" id="KW-1133">Transmembrane helix</keyword>
<dbReference type="EMBL" id="JAHJDP010000078">
    <property type="protein sequence ID" value="MBU2691972.1"/>
    <property type="molecule type" value="Genomic_DNA"/>
</dbReference>
<keyword evidence="1" id="KW-0812">Transmembrane</keyword>
<organism evidence="2 3">
    <name type="scientific">Eiseniibacteriota bacterium</name>
    <dbReference type="NCBI Taxonomy" id="2212470"/>
    <lineage>
        <taxon>Bacteria</taxon>
        <taxon>Candidatus Eiseniibacteriota</taxon>
    </lineage>
</organism>
<evidence type="ECO:0000313" key="3">
    <source>
        <dbReference type="Proteomes" id="UP000777784"/>
    </source>
</evidence>
<sequence length="53" mass="5941">MQPAGRIRSEERYLLYLVLLISFIHFKAVTATLIQVPGDYSTIQVTVNATSSQ</sequence>
<proteinExistence type="predicted"/>
<keyword evidence="1" id="KW-0472">Membrane</keyword>
<name>A0A948W495_UNCEI</name>
<comment type="caution">
    <text evidence="2">The sequence shown here is derived from an EMBL/GenBank/DDBJ whole genome shotgun (WGS) entry which is preliminary data.</text>
</comment>
<reference evidence="2" key="1">
    <citation type="submission" date="2021-05" db="EMBL/GenBank/DDBJ databases">
        <title>Energy efficiency and biological interactions define the core microbiome of deep oligotrophic groundwater.</title>
        <authorList>
            <person name="Mehrshad M."/>
            <person name="Lopez-Fernandez M."/>
            <person name="Bell E."/>
            <person name="Bernier-Latmani R."/>
            <person name="Bertilsson S."/>
            <person name="Dopson M."/>
        </authorList>
    </citation>
    <scope>NUCLEOTIDE SEQUENCE</scope>
    <source>
        <strain evidence="2">Modern_marine.mb.64</strain>
    </source>
</reference>